<sequence length="105" mass="11197">MKGLMLATVLMASSVYANTTLDQLSIIEEQDLNDKRGMYLVNDDQDNTTSQAGAVFGKVEKSITGYNNIASGSFAGAHGVMMVNMNSGNNNVTNMNTNVNIISAK</sequence>
<dbReference type="OrthoDB" id="5600760at2"/>
<keyword evidence="1" id="KW-0732">Signal</keyword>
<comment type="caution">
    <text evidence="2">The sequence shown here is derived from an EMBL/GenBank/DDBJ whole genome shotgun (WGS) entry which is preliminary data.</text>
</comment>
<organism evidence="2 3">
    <name type="scientific">Oceanimonas doudoroffii</name>
    <dbReference type="NCBI Taxonomy" id="84158"/>
    <lineage>
        <taxon>Bacteria</taxon>
        <taxon>Pseudomonadati</taxon>
        <taxon>Pseudomonadota</taxon>
        <taxon>Gammaproteobacteria</taxon>
        <taxon>Aeromonadales</taxon>
        <taxon>Aeromonadaceae</taxon>
        <taxon>Oceanimonas</taxon>
    </lineage>
</organism>
<feature type="signal peptide" evidence="1">
    <location>
        <begin position="1"/>
        <end position="17"/>
    </location>
</feature>
<evidence type="ECO:0000256" key="1">
    <source>
        <dbReference type="SAM" id="SignalP"/>
    </source>
</evidence>
<evidence type="ECO:0008006" key="4">
    <source>
        <dbReference type="Google" id="ProtNLM"/>
    </source>
</evidence>
<proteinExistence type="predicted"/>
<dbReference type="AlphaFoldDB" id="A0A233RC15"/>
<feature type="chain" id="PRO_5012895620" description="Carbon storage regulator" evidence="1">
    <location>
        <begin position="18"/>
        <end position="105"/>
    </location>
</feature>
<reference evidence="2 3" key="1">
    <citation type="submission" date="2017-08" db="EMBL/GenBank/DDBJ databases">
        <title>A Genome Sequence of Oceanimonas doudoroffii ATCC 27123T.</title>
        <authorList>
            <person name="Brennan M.A."/>
            <person name="Maclea K.S."/>
            <person name="Mcclelland W.D."/>
            <person name="Trachtenberg A.M."/>
        </authorList>
    </citation>
    <scope>NUCLEOTIDE SEQUENCE [LARGE SCALE GENOMIC DNA]</scope>
    <source>
        <strain evidence="2 3">ATCC 27123</strain>
    </source>
</reference>
<dbReference type="Proteomes" id="UP000242757">
    <property type="component" value="Unassembled WGS sequence"/>
</dbReference>
<evidence type="ECO:0000313" key="2">
    <source>
        <dbReference type="EMBL" id="OXY80937.1"/>
    </source>
</evidence>
<dbReference type="RefSeq" id="WP_094201527.1">
    <property type="nucleotide sequence ID" value="NZ_NBIM01000006.1"/>
</dbReference>
<evidence type="ECO:0000313" key="3">
    <source>
        <dbReference type="Proteomes" id="UP000242757"/>
    </source>
</evidence>
<protein>
    <recommendedName>
        <fullName evidence="4">Carbon storage regulator</fullName>
    </recommendedName>
</protein>
<keyword evidence="3" id="KW-1185">Reference proteome</keyword>
<accession>A0A233RC15</accession>
<gene>
    <name evidence="2" type="ORF">B6S08_14505</name>
</gene>
<dbReference type="EMBL" id="NBIM01000006">
    <property type="protein sequence ID" value="OXY80937.1"/>
    <property type="molecule type" value="Genomic_DNA"/>
</dbReference>
<name>A0A233RC15_9GAMM</name>